<dbReference type="Proteomes" id="UP000248584">
    <property type="component" value="Unassembled WGS sequence"/>
</dbReference>
<reference evidence="4 5" key="1">
    <citation type="submission" date="2018-06" db="EMBL/GenBank/DDBJ databases">
        <title>Genomic Encyclopedia of Archaeal and Bacterial Type Strains, Phase II (KMG-II): from individual species to whole genera.</title>
        <authorList>
            <person name="Goeker M."/>
        </authorList>
    </citation>
    <scope>NUCLEOTIDE SEQUENCE [LARGE SCALE GENOMIC DNA]</scope>
    <source>
        <strain evidence="4 5">DSM 17205</strain>
    </source>
</reference>
<proteinExistence type="predicted"/>
<dbReference type="InterPro" id="IPR048428">
    <property type="entry name" value="YobI-NTPase"/>
</dbReference>
<name>A0ABX5PYV4_9FLAO</name>
<dbReference type="InterPro" id="IPR027417">
    <property type="entry name" value="P-loop_NTPase"/>
</dbReference>
<keyword evidence="5" id="KW-1185">Reference proteome</keyword>
<evidence type="ECO:0000313" key="5">
    <source>
        <dbReference type="Proteomes" id="UP000248584"/>
    </source>
</evidence>
<keyword evidence="2" id="KW-1133">Transmembrane helix</keyword>
<dbReference type="Pfam" id="PF20693">
    <property type="entry name" value="YobI-ATPase"/>
    <property type="match status" value="1"/>
</dbReference>
<feature type="coiled-coil region" evidence="1">
    <location>
        <begin position="425"/>
        <end position="452"/>
    </location>
</feature>
<dbReference type="SUPFAM" id="SSF52540">
    <property type="entry name" value="P-loop containing nucleoside triphosphate hydrolases"/>
    <property type="match status" value="1"/>
</dbReference>
<evidence type="ECO:0000256" key="2">
    <source>
        <dbReference type="SAM" id="Phobius"/>
    </source>
</evidence>
<feature type="transmembrane region" description="Helical" evidence="2">
    <location>
        <begin position="146"/>
        <end position="166"/>
    </location>
</feature>
<protein>
    <recommendedName>
        <fullName evidence="3">YobI-like P-loop NTPase domain-containing protein</fullName>
    </recommendedName>
</protein>
<keyword evidence="2" id="KW-0812">Transmembrane</keyword>
<keyword evidence="1" id="KW-0175">Coiled coil</keyword>
<accession>A0ABX5PYV4</accession>
<evidence type="ECO:0000259" key="3">
    <source>
        <dbReference type="Pfam" id="PF20693"/>
    </source>
</evidence>
<gene>
    <name evidence="4" type="ORF">LX97_01876</name>
</gene>
<organism evidence="4 5">
    <name type="scientific">Nonlabens dokdonensis</name>
    <dbReference type="NCBI Taxonomy" id="328515"/>
    <lineage>
        <taxon>Bacteria</taxon>
        <taxon>Pseudomonadati</taxon>
        <taxon>Bacteroidota</taxon>
        <taxon>Flavobacteriia</taxon>
        <taxon>Flavobacteriales</taxon>
        <taxon>Flavobacteriaceae</taxon>
        <taxon>Nonlabens</taxon>
    </lineage>
</organism>
<keyword evidence="2" id="KW-0472">Membrane</keyword>
<comment type="caution">
    <text evidence="4">The sequence shown here is derived from an EMBL/GenBank/DDBJ whole genome shotgun (WGS) entry which is preliminary data.</text>
</comment>
<feature type="domain" description="YobI-like P-loop NTPase" evidence="3">
    <location>
        <begin position="38"/>
        <end position="411"/>
    </location>
</feature>
<dbReference type="EMBL" id="QKZR01000002">
    <property type="protein sequence ID" value="PZX41095.1"/>
    <property type="molecule type" value="Genomic_DNA"/>
</dbReference>
<evidence type="ECO:0000256" key="1">
    <source>
        <dbReference type="SAM" id="Coils"/>
    </source>
</evidence>
<dbReference type="RefSeq" id="WP_015362633.1">
    <property type="nucleotide sequence ID" value="NZ_QKZR01000002.1"/>
</dbReference>
<evidence type="ECO:0000313" key="4">
    <source>
        <dbReference type="EMBL" id="PZX41095.1"/>
    </source>
</evidence>
<feature type="transmembrane region" description="Helical" evidence="2">
    <location>
        <begin position="186"/>
        <end position="207"/>
    </location>
</feature>
<sequence>MSNKSDSSKQKNVLDKPIWSLTPKVLKESKKLKKITPYLVSLKKGIDEPDVKNIALTGDYGSGKSTILLTFEEQNPQFNYLNISLASFKDDEREIVHDDYPETHDFDNTDRLIELSILQQIIYQAPPSEIPDSRFQRIVGLSNTDLVWFAIGSVLWLISTAILLKFDGIDKVNPDNWTFKLNDFDLPSFLALPIFLLGIGFFMFRLGRVLSNSKISKVNIKGEVELGKDLSKSILNKHLDEILYFFEQTKYDIVIIQDVDRFKTTQIFTKLREINLLINKSSSIRNQNRKIVFIYAIRDEMFETSERVKFFDYIVPVIPFINPSNAKDQFYNLLKAEKLESELKKEFIDDVVTYIDDIDMRLLTNVFQEFSIYQIQMGSGIHFENLFALILYKNLHPNDFTLLPRRKGNLYHFLNSKKSYVKQLIEEVNKEIKELEFQIQSIESERVNEYEELKNIYISNIYEQTEAIEIQINNEWFRFNHLYQDDNLLVLIEQDSFTYRKLRRNSYDGLYEYAKINGNSDFSSLQNIVNKDFSFLERKEHIENKDNDSIEELKSQLLSKKQFKIEIQSWTLTEIFKKLDIGNYLSKFKYEELMGNLITNGYIDENYNEYITLFHEAKLTLTDKNYIKKIKSGQMSNYDYFLSDPSEVIKEIPHRYFSRKEILNYHILGYSLMWSDEFEDKKNTLIQQLCSVKSGTKEERDIFKFVDGYIQFYTNPNEESKARTSGSIPELVQILSTFTGVLWNPLLSNNTTAQQQIDEYIKLVVQHSEPTDFSNNKENKRFKSYLAENSKVINLFSKQDQAQKLAVLIQLLGIKFSKLIEKNERNVSLYDYIYENCHYVISATNIREILVAYNSELEPNDINLLDKANYTTILKSDCKFLKEYVEKNINMYVESVLLRITENKEESEISILRLLNNSNIKIDNKAKIISKQKAKINNIKDIEDLSISKILMKNEKVSDSWQNIIEIYLKLNEEIDEELIEYLNRESVFTSLKGKKIDDGLISIEDKKLKSFSMSLIKCNKLNEIPYSIYMELLPLAYRRWKNIDISDLDEEKVKFLIINNNLSLTEENLTSIEDSFQGLDNLFLEHNNSEILLSLSKEELTLDNAQVDRLILSESVDDLMKEQLIKKYNRERVTESDTISIALGKITNKFNRDDLTYDELSSVFYKTQIKPSEKVNILNNHFQKLSNSEIQHLLSSISLRHNNIFEPTKRQKFTNTAPLLSLAKKLKEAKLIKNYHLQKDDTLIRFYPTS</sequence>